<dbReference type="InterPro" id="IPR011697">
    <property type="entry name" value="Peptidase_C26"/>
</dbReference>
<organism evidence="1 2">
    <name type="scientific">Microbacterium alkaliflavum</name>
    <dbReference type="NCBI Taxonomy" id="3248839"/>
    <lineage>
        <taxon>Bacteria</taxon>
        <taxon>Bacillati</taxon>
        <taxon>Actinomycetota</taxon>
        <taxon>Actinomycetes</taxon>
        <taxon>Micrococcales</taxon>
        <taxon>Microbacteriaceae</taxon>
        <taxon>Microbacterium</taxon>
    </lineage>
</organism>
<evidence type="ECO:0000313" key="2">
    <source>
        <dbReference type="Proteomes" id="UP001610861"/>
    </source>
</evidence>
<dbReference type="PANTHER" id="PTHR43235">
    <property type="entry name" value="GLUTAMINE AMIDOTRANSFERASE PB2B2.05-RELATED"/>
    <property type="match status" value="1"/>
</dbReference>
<keyword evidence="2" id="KW-1185">Reference proteome</keyword>
<reference evidence="1 2" key="1">
    <citation type="submission" date="2024-09" db="EMBL/GenBank/DDBJ databases">
        <authorList>
            <person name="Pan X."/>
        </authorList>
    </citation>
    <scope>NUCLEOTIDE SEQUENCE [LARGE SCALE GENOMIC DNA]</scope>
    <source>
        <strain evidence="1 2">B2969</strain>
    </source>
</reference>
<dbReference type="EMBL" id="JBIQWL010000001">
    <property type="protein sequence ID" value="MFH8249685.1"/>
    <property type="molecule type" value="Genomic_DNA"/>
</dbReference>
<dbReference type="Gene3D" id="3.40.50.880">
    <property type="match status" value="1"/>
</dbReference>
<dbReference type="GO" id="GO:0016787">
    <property type="term" value="F:hydrolase activity"/>
    <property type="evidence" value="ECO:0007669"/>
    <property type="project" value="UniProtKB-KW"/>
</dbReference>
<dbReference type="PROSITE" id="PS51273">
    <property type="entry name" value="GATASE_TYPE_1"/>
    <property type="match status" value="1"/>
</dbReference>
<dbReference type="InterPro" id="IPR044668">
    <property type="entry name" value="PuuD-like"/>
</dbReference>
<protein>
    <submittedName>
        <fullName evidence="1">Gamma-glutamyl-gamma-aminobutyrate hydrolase family protein</fullName>
    </submittedName>
</protein>
<dbReference type="Proteomes" id="UP001610861">
    <property type="component" value="Unassembled WGS sequence"/>
</dbReference>
<sequence>MIPVVVTYSSSTPRHDAQFARELRELADIAGDAAREAGLDVRWVNAAAPDASAHALVSSSRGVIVLGGADVDPAGYSAQPAGTWMDSADAAADAFEGALMRAAIDAGTPVFAICRGAQLLNVALGGTLVQDLGSGMHRDEDPDVLMLTHPVDVAAGTRLAGILGAGAHDIRSGHHQAIDRLGEGLVVSATAPDGIVEAVELAGDAWAVGVQWHPEDAGADPAALRALLDDFARAAAA</sequence>
<accession>A0ABW7Q4B7</accession>
<dbReference type="PANTHER" id="PTHR43235:SF1">
    <property type="entry name" value="GLUTAMINE AMIDOTRANSFERASE PB2B2.05-RELATED"/>
    <property type="match status" value="1"/>
</dbReference>
<dbReference type="SUPFAM" id="SSF52317">
    <property type="entry name" value="Class I glutamine amidotransferase-like"/>
    <property type="match status" value="1"/>
</dbReference>
<dbReference type="InterPro" id="IPR029062">
    <property type="entry name" value="Class_I_gatase-like"/>
</dbReference>
<gene>
    <name evidence="1" type="ORF">ACH3VR_04870</name>
</gene>
<dbReference type="RefSeq" id="WP_396639617.1">
    <property type="nucleotide sequence ID" value="NZ_JBIQWL010000001.1"/>
</dbReference>
<dbReference type="Pfam" id="PF07722">
    <property type="entry name" value="Peptidase_C26"/>
    <property type="match status" value="1"/>
</dbReference>
<evidence type="ECO:0000313" key="1">
    <source>
        <dbReference type="EMBL" id="MFH8249685.1"/>
    </source>
</evidence>
<name>A0ABW7Q4B7_9MICO</name>
<comment type="caution">
    <text evidence="1">The sequence shown here is derived from an EMBL/GenBank/DDBJ whole genome shotgun (WGS) entry which is preliminary data.</text>
</comment>
<keyword evidence="1" id="KW-0378">Hydrolase</keyword>
<proteinExistence type="predicted"/>